<dbReference type="EMBL" id="BGZK01000135">
    <property type="protein sequence ID" value="GBP22000.1"/>
    <property type="molecule type" value="Genomic_DNA"/>
</dbReference>
<comment type="caution">
    <text evidence="2">The sequence shown here is derived from an EMBL/GenBank/DDBJ whole genome shotgun (WGS) entry which is preliminary data.</text>
</comment>
<sequence>MRGVRRPRAAGRGRHESGESRGTRCSDLLLHFTAITHLRAAVNGTGQIGVLVAASQDITDSTFSVPYAPDEVPRRTVEARSIDARSIDTSNDKRPTKSIGVTNQTRCRTPARKHETKCYKDTQAKTMPGSYSHQSLKPTCCLAKYRRCRNTRY</sequence>
<evidence type="ECO:0000256" key="1">
    <source>
        <dbReference type="SAM" id="MobiDB-lite"/>
    </source>
</evidence>
<gene>
    <name evidence="2" type="ORF">EVAR_18641_1</name>
</gene>
<dbReference type="Proteomes" id="UP000299102">
    <property type="component" value="Unassembled WGS sequence"/>
</dbReference>
<organism evidence="2 3">
    <name type="scientific">Eumeta variegata</name>
    <name type="common">Bagworm moth</name>
    <name type="synonym">Eumeta japonica</name>
    <dbReference type="NCBI Taxonomy" id="151549"/>
    <lineage>
        <taxon>Eukaryota</taxon>
        <taxon>Metazoa</taxon>
        <taxon>Ecdysozoa</taxon>
        <taxon>Arthropoda</taxon>
        <taxon>Hexapoda</taxon>
        <taxon>Insecta</taxon>
        <taxon>Pterygota</taxon>
        <taxon>Neoptera</taxon>
        <taxon>Endopterygota</taxon>
        <taxon>Lepidoptera</taxon>
        <taxon>Glossata</taxon>
        <taxon>Ditrysia</taxon>
        <taxon>Tineoidea</taxon>
        <taxon>Psychidae</taxon>
        <taxon>Oiketicinae</taxon>
        <taxon>Eumeta</taxon>
    </lineage>
</organism>
<dbReference type="AlphaFoldDB" id="A0A4C1U6W4"/>
<evidence type="ECO:0000313" key="3">
    <source>
        <dbReference type="Proteomes" id="UP000299102"/>
    </source>
</evidence>
<proteinExistence type="predicted"/>
<feature type="compositionally biased region" description="Basic and acidic residues" evidence="1">
    <location>
        <begin position="13"/>
        <end position="22"/>
    </location>
</feature>
<keyword evidence="3" id="KW-1185">Reference proteome</keyword>
<feature type="region of interest" description="Disordered" evidence="1">
    <location>
        <begin position="1"/>
        <end position="22"/>
    </location>
</feature>
<reference evidence="2 3" key="1">
    <citation type="journal article" date="2019" name="Commun. Biol.">
        <title>The bagworm genome reveals a unique fibroin gene that provides high tensile strength.</title>
        <authorList>
            <person name="Kono N."/>
            <person name="Nakamura H."/>
            <person name="Ohtoshi R."/>
            <person name="Tomita M."/>
            <person name="Numata K."/>
            <person name="Arakawa K."/>
        </authorList>
    </citation>
    <scope>NUCLEOTIDE SEQUENCE [LARGE SCALE GENOMIC DNA]</scope>
</reference>
<feature type="compositionally biased region" description="Basic residues" evidence="1">
    <location>
        <begin position="1"/>
        <end position="12"/>
    </location>
</feature>
<name>A0A4C1U6W4_EUMVA</name>
<evidence type="ECO:0000313" key="2">
    <source>
        <dbReference type="EMBL" id="GBP22000.1"/>
    </source>
</evidence>
<protein>
    <submittedName>
        <fullName evidence="2">Uncharacterized protein</fullName>
    </submittedName>
</protein>
<accession>A0A4C1U6W4</accession>